<dbReference type="Proteomes" id="UP000297527">
    <property type="component" value="Unassembled WGS sequence"/>
</dbReference>
<reference evidence="1 2" key="1">
    <citation type="submission" date="2017-12" db="EMBL/GenBank/DDBJ databases">
        <title>Comparative genomics of Botrytis spp.</title>
        <authorList>
            <person name="Valero-Jimenez C.A."/>
            <person name="Tapia P."/>
            <person name="Veloso J."/>
            <person name="Silva-Moreno E."/>
            <person name="Staats M."/>
            <person name="Valdes J.H."/>
            <person name="Van Kan J.A.L."/>
        </authorList>
    </citation>
    <scope>NUCLEOTIDE SEQUENCE [LARGE SCALE GENOMIC DNA]</scope>
    <source>
        <strain evidence="1 2">MUCL11595</strain>
    </source>
</reference>
<evidence type="ECO:0000313" key="2">
    <source>
        <dbReference type="Proteomes" id="UP000297527"/>
    </source>
</evidence>
<proteinExistence type="predicted"/>
<organism evidence="1 2">
    <name type="scientific">Botryotinia convoluta</name>
    <dbReference type="NCBI Taxonomy" id="54673"/>
    <lineage>
        <taxon>Eukaryota</taxon>
        <taxon>Fungi</taxon>
        <taxon>Dikarya</taxon>
        <taxon>Ascomycota</taxon>
        <taxon>Pezizomycotina</taxon>
        <taxon>Leotiomycetes</taxon>
        <taxon>Helotiales</taxon>
        <taxon>Sclerotiniaceae</taxon>
        <taxon>Botryotinia</taxon>
    </lineage>
</organism>
<sequence length="72" mass="8277">MSSCYLLDVHLIVNEKKRIESSGLFEVLFEQFNISYHSLTLSGKGQPRVSSETHFASYAMYFQTIHYEGITP</sequence>
<gene>
    <name evidence="1" type="ORF">BCON_0072g00080</name>
</gene>
<protein>
    <submittedName>
        <fullName evidence="1">Uncharacterized protein</fullName>
    </submittedName>
</protein>
<name>A0A4Z1IJM8_9HELO</name>
<dbReference type="EMBL" id="PQXN01000072">
    <property type="protein sequence ID" value="TGO56863.1"/>
    <property type="molecule type" value="Genomic_DNA"/>
</dbReference>
<dbReference type="AlphaFoldDB" id="A0A4Z1IJM8"/>
<keyword evidence="2" id="KW-1185">Reference proteome</keyword>
<dbReference type="OrthoDB" id="10453460at2759"/>
<accession>A0A4Z1IJM8</accession>
<comment type="caution">
    <text evidence="1">The sequence shown here is derived from an EMBL/GenBank/DDBJ whole genome shotgun (WGS) entry which is preliminary data.</text>
</comment>
<evidence type="ECO:0000313" key="1">
    <source>
        <dbReference type="EMBL" id="TGO56863.1"/>
    </source>
</evidence>